<proteinExistence type="predicted"/>
<dbReference type="EMBL" id="GBRH01248593">
    <property type="protein sequence ID" value="JAD49302.1"/>
    <property type="molecule type" value="Transcribed_RNA"/>
</dbReference>
<protein>
    <submittedName>
        <fullName evidence="1">Uncharacterized protein</fullName>
    </submittedName>
</protein>
<reference evidence="1" key="1">
    <citation type="submission" date="2014-09" db="EMBL/GenBank/DDBJ databases">
        <authorList>
            <person name="Magalhaes I.L.F."/>
            <person name="Oliveira U."/>
            <person name="Santos F.R."/>
            <person name="Vidigal T.H.D.A."/>
            <person name="Brescovit A.D."/>
            <person name="Santos A.J."/>
        </authorList>
    </citation>
    <scope>NUCLEOTIDE SEQUENCE</scope>
    <source>
        <tissue evidence="1">Shoot tissue taken approximately 20 cm above the soil surface</tissue>
    </source>
</reference>
<reference evidence="1" key="2">
    <citation type="journal article" date="2015" name="Data Brief">
        <title>Shoot transcriptome of the giant reed, Arundo donax.</title>
        <authorList>
            <person name="Barrero R.A."/>
            <person name="Guerrero F.D."/>
            <person name="Moolhuijzen P."/>
            <person name="Goolsby J.A."/>
            <person name="Tidwell J."/>
            <person name="Bellgard S.E."/>
            <person name="Bellgard M.I."/>
        </authorList>
    </citation>
    <scope>NUCLEOTIDE SEQUENCE</scope>
    <source>
        <tissue evidence="1">Shoot tissue taken approximately 20 cm above the soil surface</tissue>
    </source>
</reference>
<evidence type="ECO:0000313" key="1">
    <source>
        <dbReference type="EMBL" id="JAD49302.1"/>
    </source>
</evidence>
<organism evidence="1">
    <name type="scientific">Arundo donax</name>
    <name type="common">Giant reed</name>
    <name type="synonym">Donax arundinaceus</name>
    <dbReference type="NCBI Taxonomy" id="35708"/>
    <lineage>
        <taxon>Eukaryota</taxon>
        <taxon>Viridiplantae</taxon>
        <taxon>Streptophyta</taxon>
        <taxon>Embryophyta</taxon>
        <taxon>Tracheophyta</taxon>
        <taxon>Spermatophyta</taxon>
        <taxon>Magnoliopsida</taxon>
        <taxon>Liliopsida</taxon>
        <taxon>Poales</taxon>
        <taxon>Poaceae</taxon>
        <taxon>PACMAD clade</taxon>
        <taxon>Arundinoideae</taxon>
        <taxon>Arundineae</taxon>
        <taxon>Arundo</taxon>
    </lineage>
</organism>
<sequence length="10" mass="1208">MHAHTDRCTH</sequence>
<accession>A0A0A9AQD4</accession>
<name>A0A0A9AQD4_ARUDO</name>